<evidence type="ECO:0000256" key="2">
    <source>
        <dbReference type="ARBA" id="ARBA00022679"/>
    </source>
</evidence>
<keyword evidence="2" id="KW-0808">Transferase</keyword>
<dbReference type="SUPFAM" id="SSF52172">
    <property type="entry name" value="CheY-like"/>
    <property type="match status" value="1"/>
</dbReference>
<protein>
    <recommendedName>
        <fullName evidence="10">Histidine kinase</fullName>
    </recommendedName>
</protein>
<dbReference type="CDD" id="cd17546">
    <property type="entry name" value="REC_hyHK_CKI1_RcsC-like"/>
    <property type="match status" value="1"/>
</dbReference>
<dbReference type="Pfam" id="PF01590">
    <property type="entry name" value="GAF"/>
    <property type="match status" value="1"/>
</dbReference>
<dbReference type="InterPro" id="IPR036097">
    <property type="entry name" value="HisK_dim/P_sf"/>
</dbReference>
<dbReference type="InterPro" id="IPR050956">
    <property type="entry name" value="2C_system_His_kinase"/>
</dbReference>
<dbReference type="InterPro" id="IPR003018">
    <property type="entry name" value="GAF"/>
</dbReference>
<keyword evidence="1 4" id="KW-0597">Phosphoprotein</keyword>
<organism evidence="8 9">
    <name type="scientific">Cytospora schulzeri</name>
    <dbReference type="NCBI Taxonomy" id="448051"/>
    <lineage>
        <taxon>Eukaryota</taxon>
        <taxon>Fungi</taxon>
        <taxon>Dikarya</taxon>
        <taxon>Ascomycota</taxon>
        <taxon>Pezizomycotina</taxon>
        <taxon>Sordariomycetes</taxon>
        <taxon>Sordariomycetidae</taxon>
        <taxon>Diaporthales</taxon>
        <taxon>Cytosporaceae</taxon>
        <taxon>Cytospora</taxon>
    </lineage>
</organism>
<dbReference type="SUPFAM" id="SSF55781">
    <property type="entry name" value="GAF domain-like"/>
    <property type="match status" value="1"/>
</dbReference>
<evidence type="ECO:0000256" key="5">
    <source>
        <dbReference type="SAM" id="MobiDB-lite"/>
    </source>
</evidence>
<dbReference type="SMART" id="SM00448">
    <property type="entry name" value="REC"/>
    <property type="match status" value="1"/>
</dbReference>
<dbReference type="SUPFAM" id="SSF47384">
    <property type="entry name" value="Homodimeric domain of signal transducing histidine kinase"/>
    <property type="match status" value="1"/>
</dbReference>
<dbReference type="PROSITE" id="PS50110">
    <property type="entry name" value="RESPONSE_REGULATORY"/>
    <property type="match status" value="1"/>
</dbReference>
<feature type="compositionally biased region" description="Basic and acidic residues" evidence="5">
    <location>
        <begin position="701"/>
        <end position="710"/>
    </location>
</feature>
<dbReference type="Proteomes" id="UP000283895">
    <property type="component" value="Unassembled WGS sequence"/>
</dbReference>
<feature type="modified residue" description="4-aspartylphosphate" evidence="4">
    <location>
        <position position="1153"/>
    </location>
</feature>
<dbReference type="GO" id="GO:0000155">
    <property type="term" value="F:phosphorelay sensor kinase activity"/>
    <property type="evidence" value="ECO:0007669"/>
    <property type="project" value="InterPro"/>
</dbReference>
<evidence type="ECO:0000313" key="9">
    <source>
        <dbReference type="Proteomes" id="UP000283895"/>
    </source>
</evidence>
<dbReference type="CDD" id="cd00082">
    <property type="entry name" value="HisKA"/>
    <property type="match status" value="1"/>
</dbReference>
<dbReference type="STRING" id="356882.A0A423X875"/>
<proteinExistence type="predicted"/>
<reference evidence="8 9" key="1">
    <citation type="submission" date="2015-09" db="EMBL/GenBank/DDBJ databases">
        <title>Host preference determinants of Valsa canker pathogens revealed by comparative genomics.</title>
        <authorList>
            <person name="Yin Z."/>
            <person name="Huang L."/>
        </authorList>
    </citation>
    <scope>NUCLEOTIDE SEQUENCE [LARGE SCALE GENOMIC DNA]</scope>
    <source>
        <strain evidence="8 9">03-1</strain>
    </source>
</reference>
<dbReference type="PANTHER" id="PTHR43719:SF11">
    <property type="entry name" value="HISTIDINE KINASE_RESPONSE REGULATOR, PUTATIVE-RELATED"/>
    <property type="match status" value="1"/>
</dbReference>
<dbReference type="SMART" id="SM00387">
    <property type="entry name" value="HATPase_c"/>
    <property type="match status" value="1"/>
</dbReference>
<dbReference type="Pfam" id="PF02518">
    <property type="entry name" value="HATPase_c"/>
    <property type="match status" value="1"/>
</dbReference>
<evidence type="ECO:0000259" key="6">
    <source>
        <dbReference type="PROSITE" id="PS50109"/>
    </source>
</evidence>
<comment type="caution">
    <text evidence="8">The sequence shown here is derived from an EMBL/GenBank/DDBJ whole genome shotgun (WGS) entry which is preliminary data.</text>
</comment>
<feature type="region of interest" description="Disordered" evidence="5">
    <location>
        <begin position="353"/>
        <end position="376"/>
    </location>
</feature>
<keyword evidence="3" id="KW-0418">Kinase</keyword>
<dbReference type="InterPro" id="IPR003594">
    <property type="entry name" value="HATPase_dom"/>
</dbReference>
<dbReference type="Gene3D" id="3.30.450.40">
    <property type="match status" value="1"/>
</dbReference>
<dbReference type="SUPFAM" id="SSF55874">
    <property type="entry name" value="ATPase domain of HSP90 chaperone/DNA topoisomerase II/histidine kinase"/>
    <property type="match status" value="1"/>
</dbReference>
<evidence type="ECO:0000256" key="1">
    <source>
        <dbReference type="ARBA" id="ARBA00022553"/>
    </source>
</evidence>
<sequence length="1226" mass="134066">MRPEAARERDLHRYYKPWKTAQNNLTGVRPNDRGNAWNLTYEGYKPRASGDKALTAFAQLATLRLNCRRAMVSLIDSHQQFIIAEATKTLSLISDERHQPGDEVWLGNTIVKRDAAVCYHTFKSTYTATDENGQKYTTEALIVPDMRLDDRFKDRTYVRGDPGVLFYAGVPIKTKSGHKIGVYAISDDKPRPGLSVDELIFMEDVAATVMEHLELAKDRDARMNGERMVKGLADFIEGSEGDELVVGAGPNTAVTTDTLVEDHKSSPQMSAVMRQQTENAKKLDDLDDVAGPPLQEGIKKEPDSSAAKPTTPRSSDDDSAKILARAAQIIRLSTEADGVVFFNTASRNLQGLGRQKIPADPTDLSSGVTSGDDKPGDLTILTDSGEDMRALNGGTRPRRPLCEVMGLSVAQQEQYGKLQPNDFVMTADSMEKYIKLFPQGKFFSFTDTGTGISSGDEMSCEDKAEGINVGPLGNPAIARPEAKLGGKKPRFTPTELLKTLPGIRSLIFLPLWDFADAKYFAGCFIWTSTAGRLLNPENELPYLKAFGNCIMSEISRVKAERSDVAKSTFIASISHELRSPLHGILGSVEFLHETAVSAYQEGLFTSIETCGKTLLDTIDHVLDYAKINKLRRSSGGKRRAYARPGHKRDKGGSIVGLTSEFDLAVLVEEVVDAVTAGHAFRRIHQGPSFDDGPAGGLATGGHHEHPSHAKTELDPVVVLNITPRRNWNVRTQPGALRRIVMNLLGNALKYTDNGYVAVSLTAEPDEQNNLKVRLRLADSGRGMSLEFQRTRLFSPFSQEDPFATGTGLGLSIVRKIIEALDGDISISSTQHVGTEVNVVLTLPTVDEKPEQHHIDPETCSTKGTKMCIIKPSQLTPDIGVPLSDSVHKGLCHLEDTLQHEFLEWFGMEVTEWSNPLADGAQSEASAPDYMLYPLAPLSTDALLKWQPRIPPYKDPAPVIVMCSNAGQASDFRANVAGRLLEKGIQAIPVTQPLGPRKLANVLQKLGSERKPRPSNGMLDIAKQRIVLGRKESDPESMRRERDKLQNPTIASLATERAALSRSLSAPPTALPGVVPTPASANEVDVNVPFRPHILLVDDNDINLKLLVMFIKKQNVSYVTANNGLVALETYKSSYQAAASSEHAQPPFTHVLMDLSMPVMDGLTATRKIRDFEATKKIWPPSVIIALTGLASAEAQEDALSAGINNFLVKPVKFGELKQLLRDPSGS</sequence>
<name>A0A423X875_9PEZI</name>
<dbReference type="Gene3D" id="3.30.565.10">
    <property type="entry name" value="Histidine kinase-like ATPase, C-terminal domain"/>
    <property type="match status" value="1"/>
</dbReference>
<dbReference type="InterPro" id="IPR003661">
    <property type="entry name" value="HisK_dim/P_dom"/>
</dbReference>
<dbReference type="Pfam" id="PF00072">
    <property type="entry name" value="Response_reg"/>
    <property type="match status" value="1"/>
</dbReference>
<dbReference type="Gene3D" id="3.40.50.2300">
    <property type="match status" value="1"/>
</dbReference>
<evidence type="ECO:0000313" key="8">
    <source>
        <dbReference type="EMBL" id="ROW12165.1"/>
    </source>
</evidence>
<dbReference type="PRINTS" id="PR00344">
    <property type="entry name" value="BCTRLSENSOR"/>
</dbReference>
<evidence type="ECO:0000259" key="7">
    <source>
        <dbReference type="PROSITE" id="PS50110"/>
    </source>
</evidence>
<dbReference type="PANTHER" id="PTHR43719">
    <property type="entry name" value="TWO-COMPONENT HISTIDINE KINASE"/>
    <property type="match status" value="1"/>
</dbReference>
<feature type="domain" description="Response regulatory" evidence="7">
    <location>
        <begin position="1092"/>
        <end position="1224"/>
    </location>
</feature>
<dbReference type="PROSITE" id="PS50109">
    <property type="entry name" value="HIS_KIN"/>
    <property type="match status" value="1"/>
</dbReference>
<dbReference type="AlphaFoldDB" id="A0A423X875"/>
<evidence type="ECO:0000256" key="4">
    <source>
        <dbReference type="PROSITE-ProRule" id="PRU00169"/>
    </source>
</evidence>
<accession>A0A423X875</accession>
<feature type="region of interest" description="Disordered" evidence="5">
    <location>
        <begin position="685"/>
        <end position="710"/>
    </location>
</feature>
<dbReference type="EMBL" id="LKEA01000001">
    <property type="protein sequence ID" value="ROW12165.1"/>
    <property type="molecule type" value="Genomic_DNA"/>
</dbReference>
<dbReference type="InterPro" id="IPR001789">
    <property type="entry name" value="Sig_transdc_resp-reg_receiver"/>
</dbReference>
<dbReference type="InterPro" id="IPR029016">
    <property type="entry name" value="GAF-like_dom_sf"/>
</dbReference>
<dbReference type="FunFam" id="1.10.287.130:FF:000023">
    <property type="entry name" value="Sensor histidine kinase/response regulator, putative"/>
    <property type="match status" value="1"/>
</dbReference>
<dbReference type="SMART" id="SM00388">
    <property type="entry name" value="HisKA"/>
    <property type="match status" value="1"/>
</dbReference>
<dbReference type="InterPro" id="IPR011006">
    <property type="entry name" value="CheY-like_superfamily"/>
</dbReference>
<dbReference type="InterPro" id="IPR004358">
    <property type="entry name" value="Sig_transdc_His_kin-like_C"/>
</dbReference>
<evidence type="ECO:0000256" key="3">
    <source>
        <dbReference type="ARBA" id="ARBA00022777"/>
    </source>
</evidence>
<dbReference type="Pfam" id="PF00512">
    <property type="entry name" value="HisKA"/>
    <property type="match status" value="1"/>
</dbReference>
<gene>
    <name evidence="8" type="ORF">VMCG_00121</name>
</gene>
<dbReference type="InterPro" id="IPR036890">
    <property type="entry name" value="HATPase_C_sf"/>
</dbReference>
<evidence type="ECO:0008006" key="10">
    <source>
        <dbReference type="Google" id="ProtNLM"/>
    </source>
</evidence>
<dbReference type="FunFam" id="3.30.450.40:FF:000083">
    <property type="entry name" value="Sensor histidine kinase/response regulator, putative (AFU_orthologue AFUA_4G00660)"/>
    <property type="match status" value="1"/>
</dbReference>
<dbReference type="InterPro" id="IPR005467">
    <property type="entry name" value="His_kinase_dom"/>
</dbReference>
<feature type="region of interest" description="Disordered" evidence="5">
    <location>
        <begin position="279"/>
        <end position="320"/>
    </location>
</feature>
<dbReference type="Gene3D" id="1.10.287.130">
    <property type="match status" value="1"/>
</dbReference>
<keyword evidence="9" id="KW-1185">Reference proteome</keyword>
<feature type="domain" description="Histidine kinase" evidence="6">
    <location>
        <begin position="572"/>
        <end position="844"/>
    </location>
</feature>
<dbReference type="OrthoDB" id="303614at2759"/>